<dbReference type="Proteomes" id="UP000824540">
    <property type="component" value="Unassembled WGS sequence"/>
</dbReference>
<dbReference type="AlphaFoldDB" id="A0A8T2MWR3"/>
<dbReference type="EMBL" id="JAFBMS010000312">
    <property type="protein sequence ID" value="KAG9331640.1"/>
    <property type="molecule type" value="Genomic_DNA"/>
</dbReference>
<proteinExistence type="predicted"/>
<accession>A0A8T2MWR3</accession>
<gene>
    <name evidence="1" type="ORF">JZ751_018616</name>
</gene>
<comment type="caution">
    <text evidence="1">The sequence shown here is derived from an EMBL/GenBank/DDBJ whole genome shotgun (WGS) entry which is preliminary data.</text>
</comment>
<protein>
    <submittedName>
        <fullName evidence="1">Uncharacterized protein</fullName>
    </submittedName>
</protein>
<evidence type="ECO:0000313" key="2">
    <source>
        <dbReference type="Proteomes" id="UP000824540"/>
    </source>
</evidence>
<name>A0A8T2MWR3_9TELE</name>
<evidence type="ECO:0000313" key="1">
    <source>
        <dbReference type="EMBL" id="KAG9331640.1"/>
    </source>
</evidence>
<keyword evidence="2" id="KW-1185">Reference proteome</keyword>
<sequence>MKCKRPWAPGRFQKKHLPQTAEQPITTRLWFHRIQAVLEPVKSRNGERGNVESSLGLFCEGGFSCPHRVVAKEIPPAAIEPTTGMLLMKYSSTIIPAPAILVSSLTTTSAEISLLRGDLSTAFSSSTGTMPTSTAADRPGMGTAATAADRSAIFHMLAWRASFFLWLMARVMLGSDSRSTCCLCLGSSRSMVSSSRGKSKSCSSWLEMRKTVGDATLLSSSP</sequence>
<organism evidence="1 2">
    <name type="scientific">Albula glossodonta</name>
    <name type="common">roundjaw bonefish</name>
    <dbReference type="NCBI Taxonomy" id="121402"/>
    <lineage>
        <taxon>Eukaryota</taxon>
        <taxon>Metazoa</taxon>
        <taxon>Chordata</taxon>
        <taxon>Craniata</taxon>
        <taxon>Vertebrata</taxon>
        <taxon>Euteleostomi</taxon>
        <taxon>Actinopterygii</taxon>
        <taxon>Neopterygii</taxon>
        <taxon>Teleostei</taxon>
        <taxon>Albuliformes</taxon>
        <taxon>Albulidae</taxon>
        <taxon>Albula</taxon>
    </lineage>
</organism>
<reference evidence="1" key="1">
    <citation type="thesis" date="2021" institute="BYU ScholarsArchive" country="Provo, UT, USA">
        <title>Applications of and Algorithms for Genome Assembly and Genomic Analyses with an Emphasis on Marine Teleosts.</title>
        <authorList>
            <person name="Pickett B.D."/>
        </authorList>
    </citation>
    <scope>NUCLEOTIDE SEQUENCE</scope>
    <source>
        <strain evidence="1">HI-2016</strain>
    </source>
</reference>